<dbReference type="PANTHER" id="PTHR21063">
    <property type="entry name" value="LFA-3"/>
    <property type="match status" value="1"/>
</dbReference>
<keyword evidence="4" id="KW-1185">Reference proteome</keyword>
<sequence length="272" mass="31452">ELPVLHLLTLSLASSMICVYGVHTDSVSVMEGDSVILHTDVETNQQKEIRWYFYEIRIAQITEDLSFICTDVQCKYSDERFRDRLKLDHQTGSLTIMNIRTTDYGHYELEIISSILNTDHQRKVSVLAAQRDEMKRKSVKEGESVTLDTRVIKNPNVIKWYFNHTLITQITGDLSNTTDDQCDGRFRDRLQLDHQTGSLTITNTRTTDSGVFKLQINSNYIHITRSFSVTVTGEYHLKSSECFNCGLFENVIFDSMLKYNQGHLFHLLMHIK</sequence>
<dbReference type="PANTHER" id="PTHR21063:SF4">
    <property type="entry name" value="CD48 ANTIGEN-RELATED"/>
    <property type="match status" value="1"/>
</dbReference>
<protein>
    <recommendedName>
        <fullName evidence="2">Immunoglobulin domain-containing protein</fullName>
    </recommendedName>
</protein>
<evidence type="ECO:0000259" key="2">
    <source>
        <dbReference type="SMART" id="SM00409"/>
    </source>
</evidence>
<dbReference type="SUPFAM" id="SSF48726">
    <property type="entry name" value="Immunoglobulin"/>
    <property type="match status" value="2"/>
</dbReference>
<reference evidence="3" key="1">
    <citation type="submission" date="2025-08" db="UniProtKB">
        <authorList>
            <consortium name="Ensembl"/>
        </authorList>
    </citation>
    <scope>IDENTIFICATION</scope>
</reference>
<dbReference type="AlphaFoldDB" id="A0A673KCQ7"/>
<accession>A0A673KCQ7</accession>
<name>A0A673KCQ7_9TELE</name>
<dbReference type="InterPro" id="IPR013783">
    <property type="entry name" value="Ig-like_fold"/>
</dbReference>
<dbReference type="Gene3D" id="2.60.40.10">
    <property type="entry name" value="Immunoglobulins"/>
    <property type="match status" value="2"/>
</dbReference>
<dbReference type="Pfam" id="PF07686">
    <property type="entry name" value="V-set"/>
    <property type="match status" value="2"/>
</dbReference>
<feature type="domain" description="Immunoglobulin" evidence="2">
    <location>
        <begin position="134"/>
        <end position="232"/>
    </location>
</feature>
<dbReference type="InterPro" id="IPR003599">
    <property type="entry name" value="Ig_sub"/>
</dbReference>
<feature type="signal peptide" evidence="1">
    <location>
        <begin position="1"/>
        <end position="24"/>
    </location>
</feature>
<organism evidence="3 4">
    <name type="scientific">Sinocyclocheilus rhinocerous</name>
    <dbReference type="NCBI Taxonomy" id="307959"/>
    <lineage>
        <taxon>Eukaryota</taxon>
        <taxon>Metazoa</taxon>
        <taxon>Chordata</taxon>
        <taxon>Craniata</taxon>
        <taxon>Vertebrata</taxon>
        <taxon>Euteleostomi</taxon>
        <taxon>Actinopterygii</taxon>
        <taxon>Neopterygii</taxon>
        <taxon>Teleostei</taxon>
        <taxon>Ostariophysi</taxon>
        <taxon>Cypriniformes</taxon>
        <taxon>Cyprinidae</taxon>
        <taxon>Cyprininae</taxon>
        <taxon>Sinocyclocheilus</taxon>
    </lineage>
</organism>
<dbReference type="InterPro" id="IPR036179">
    <property type="entry name" value="Ig-like_dom_sf"/>
</dbReference>
<evidence type="ECO:0000313" key="4">
    <source>
        <dbReference type="Proteomes" id="UP000472270"/>
    </source>
</evidence>
<reference evidence="3" key="2">
    <citation type="submission" date="2025-09" db="UniProtKB">
        <authorList>
            <consortium name="Ensembl"/>
        </authorList>
    </citation>
    <scope>IDENTIFICATION</scope>
</reference>
<dbReference type="Proteomes" id="UP000472270">
    <property type="component" value="Unassembled WGS sequence"/>
</dbReference>
<dbReference type="InterPro" id="IPR013106">
    <property type="entry name" value="Ig_V-set"/>
</dbReference>
<keyword evidence="1" id="KW-0732">Signal</keyword>
<feature type="domain" description="Immunoglobulin" evidence="2">
    <location>
        <begin position="24"/>
        <end position="127"/>
    </location>
</feature>
<dbReference type="SMART" id="SM00409">
    <property type="entry name" value="IG"/>
    <property type="match status" value="2"/>
</dbReference>
<evidence type="ECO:0000313" key="3">
    <source>
        <dbReference type="Ensembl" id="ENSSRHP00000060873.1"/>
    </source>
</evidence>
<feature type="chain" id="PRO_5025579283" description="Immunoglobulin domain-containing protein" evidence="1">
    <location>
        <begin position="25"/>
        <end position="272"/>
    </location>
</feature>
<evidence type="ECO:0000256" key="1">
    <source>
        <dbReference type="SAM" id="SignalP"/>
    </source>
</evidence>
<proteinExistence type="predicted"/>
<dbReference type="Ensembl" id="ENSSRHT00000062558.1">
    <property type="protein sequence ID" value="ENSSRHP00000060873.1"/>
    <property type="gene ID" value="ENSSRHG00000030425.1"/>
</dbReference>